<evidence type="ECO:0000313" key="1">
    <source>
        <dbReference type="EMBL" id="KAK7060928.1"/>
    </source>
</evidence>
<protein>
    <submittedName>
        <fullName evidence="1">Uncharacterized protein</fullName>
    </submittedName>
</protein>
<accession>A0AAW0EBP2</accession>
<reference evidence="1 2" key="1">
    <citation type="submission" date="2024-01" db="EMBL/GenBank/DDBJ databases">
        <title>A draft genome for a cacao thread blight-causing isolate of Paramarasmius palmivorus.</title>
        <authorList>
            <person name="Baruah I.K."/>
            <person name="Bukari Y."/>
            <person name="Amoako-Attah I."/>
            <person name="Meinhardt L.W."/>
            <person name="Bailey B.A."/>
            <person name="Cohen S.P."/>
        </authorList>
    </citation>
    <scope>NUCLEOTIDE SEQUENCE [LARGE SCALE GENOMIC DNA]</scope>
    <source>
        <strain evidence="1 2">GH-12</strain>
    </source>
</reference>
<dbReference type="Proteomes" id="UP001383192">
    <property type="component" value="Unassembled WGS sequence"/>
</dbReference>
<evidence type="ECO:0000313" key="2">
    <source>
        <dbReference type="Proteomes" id="UP001383192"/>
    </source>
</evidence>
<dbReference type="EMBL" id="JAYKXP010000002">
    <property type="protein sequence ID" value="KAK7060928.1"/>
    <property type="molecule type" value="Genomic_DNA"/>
</dbReference>
<gene>
    <name evidence="1" type="ORF">VNI00_000661</name>
</gene>
<sequence length="162" mass="18145">MFCIPFRTLSPKPRLSSCDQEKNNWAPHPHRTTRRDIARNVLRRRTSSPTLIEEPTDLQDISRGNHPKPLKRKVVLAWKRLNAPTKPRESRRFSYLPPGFAFVSASTLPGAPQAMVPETFGTTTMASGSTLTIPPVPNSLEGSTPSRLVGVAKKRVEFLPRH</sequence>
<keyword evidence="2" id="KW-1185">Reference proteome</keyword>
<comment type="caution">
    <text evidence="1">The sequence shown here is derived from an EMBL/GenBank/DDBJ whole genome shotgun (WGS) entry which is preliminary data.</text>
</comment>
<proteinExistence type="predicted"/>
<dbReference type="AlphaFoldDB" id="A0AAW0EBP2"/>
<name>A0AAW0EBP2_9AGAR</name>
<organism evidence="1 2">
    <name type="scientific">Paramarasmius palmivorus</name>
    <dbReference type="NCBI Taxonomy" id="297713"/>
    <lineage>
        <taxon>Eukaryota</taxon>
        <taxon>Fungi</taxon>
        <taxon>Dikarya</taxon>
        <taxon>Basidiomycota</taxon>
        <taxon>Agaricomycotina</taxon>
        <taxon>Agaricomycetes</taxon>
        <taxon>Agaricomycetidae</taxon>
        <taxon>Agaricales</taxon>
        <taxon>Marasmiineae</taxon>
        <taxon>Marasmiaceae</taxon>
        <taxon>Paramarasmius</taxon>
    </lineage>
</organism>